<accession>A0A183PE68</accession>
<dbReference type="InterPro" id="IPR011644">
    <property type="entry name" value="Heme_NO-bd"/>
</dbReference>
<dbReference type="GO" id="GO:0070482">
    <property type="term" value="P:response to oxygen levels"/>
    <property type="evidence" value="ECO:0007669"/>
    <property type="project" value="TreeGrafter"/>
</dbReference>
<evidence type="ECO:0000313" key="4">
    <source>
        <dbReference type="EMBL" id="VDP61471.1"/>
    </source>
</evidence>
<dbReference type="InterPro" id="IPR024096">
    <property type="entry name" value="NO_sig/Golgi_transp_ligand-bd"/>
</dbReference>
<dbReference type="Proteomes" id="UP000269396">
    <property type="component" value="Unassembled WGS sequence"/>
</dbReference>
<dbReference type="InterPro" id="IPR038158">
    <property type="entry name" value="H-NOX_domain_sf"/>
</dbReference>
<evidence type="ECO:0000256" key="3">
    <source>
        <dbReference type="ARBA" id="ARBA00023293"/>
    </source>
</evidence>
<dbReference type="PANTHER" id="PTHR45655:SF10">
    <property type="entry name" value="SOLUBLE GUANYLATE CYCLASE 88E"/>
    <property type="match status" value="1"/>
</dbReference>
<dbReference type="EMBL" id="UZAL01032664">
    <property type="protein sequence ID" value="VDP61471.1"/>
    <property type="molecule type" value="Genomic_DNA"/>
</dbReference>
<evidence type="ECO:0000313" key="5">
    <source>
        <dbReference type="Proteomes" id="UP000269396"/>
    </source>
</evidence>
<dbReference type="Pfam" id="PF07700">
    <property type="entry name" value="HNOB"/>
    <property type="match status" value="2"/>
</dbReference>
<evidence type="ECO:0000256" key="1">
    <source>
        <dbReference type="ARBA" id="ARBA00012202"/>
    </source>
</evidence>
<dbReference type="InterPro" id="IPR011645">
    <property type="entry name" value="HNOB_dom_associated"/>
</dbReference>
<keyword evidence="3" id="KW-0141">cGMP biosynthesis</keyword>
<name>A0A183PE68_9TREM</name>
<dbReference type="PANTHER" id="PTHR45655">
    <property type="entry name" value="GUANYLATE CYCLASE SOLUBLE SUBUNIT BETA-2"/>
    <property type="match status" value="1"/>
</dbReference>
<dbReference type="AlphaFoldDB" id="A0A183PE68"/>
<protein>
    <recommendedName>
        <fullName evidence="1">guanylate cyclase</fullName>
        <ecNumber evidence="1">4.6.1.2</ecNumber>
    </recommendedName>
</protein>
<organism evidence="4 5">
    <name type="scientific">Schistosoma mattheei</name>
    <dbReference type="NCBI Taxonomy" id="31246"/>
    <lineage>
        <taxon>Eukaryota</taxon>
        <taxon>Metazoa</taxon>
        <taxon>Spiralia</taxon>
        <taxon>Lophotrochozoa</taxon>
        <taxon>Platyhelminthes</taxon>
        <taxon>Trematoda</taxon>
        <taxon>Digenea</taxon>
        <taxon>Strigeidida</taxon>
        <taxon>Schistosomatoidea</taxon>
        <taxon>Schistosomatidae</taxon>
        <taxon>Schistosoma</taxon>
    </lineage>
</organism>
<dbReference type="GO" id="GO:0000166">
    <property type="term" value="F:nucleotide binding"/>
    <property type="evidence" value="ECO:0007669"/>
    <property type="project" value="UniProtKB-KW"/>
</dbReference>
<dbReference type="EC" id="4.6.1.2" evidence="1"/>
<dbReference type="Gene3D" id="3.90.1520.10">
    <property type="entry name" value="H-NOX domain"/>
    <property type="match status" value="2"/>
</dbReference>
<sequence length="537" mass="62631">MYGLIVIGIQNYVESIYGEDVWFRIVEKSNIGLLTFQTHNIYSDTVPERLFLAFSHETGESIENVTYQTGLSFAAFISDYGYGNLLRVQGRDFISFLHNLDNLHEYLRLSYPDIQPPSFSIINTTNDCIRLKYSSKRNGYIHYVRGQLITLAKRLYDLDIKVILISTKIINNIYQTIYDIYALNGKRWIDPQNYYIQKPLDSWGDTISSNVFFDIFAFSLLITNQMKIKRASTSFRKLDSSLEGSDFNEKFLLFRPFIKSNLEEVKELYEKLINYLSILINKSINDLYFENGQYFIQFLIDSGYITLLKVMGKDFIDFLNNLNEIHKQIKYIYPYIKSPLFTIIKIENDHLLYLLYCTKRKYFTNFVKGQLIHVAKLIYNLNIQVELIHQKNCNLVTSSSPPPLPSSSIPPLSPSSSSMFIESYFKIYCFNGRLQMKEYLPNIKSLCISNDIIQSNINSNELHSLLPFYIIINQNLIIMKVGEAIQRICDNLIGCSFKELFIIRYPVINCTFEQVMYIYIYIVSQLAACLNIWAACF</sequence>
<evidence type="ECO:0000256" key="2">
    <source>
        <dbReference type="ARBA" id="ARBA00022741"/>
    </source>
</evidence>
<dbReference type="Gene3D" id="3.30.450.260">
    <property type="entry name" value="Haem NO binding associated domain"/>
    <property type="match status" value="1"/>
</dbReference>
<proteinExistence type="predicted"/>
<dbReference type="GO" id="GO:0020037">
    <property type="term" value="F:heme binding"/>
    <property type="evidence" value="ECO:0007669"/>
    <property type="project" value="InterPro"/>
</dbReference>
<keyword evidence="5" id="KW-1185">Reference proteome</keyword>
<gene>
    <name evidence="4" type="ORF">SMTD_LOCUS12654</name>
</gene>
<dbReference type="GO" id="GO:0038060">
    <property type="term" value="P:nitric oxide-cGMP-mediated signaling"/>
    <property type="evidence" value="ECO:0007669"/>
    <property type="project" value="TreeGrafter"/>
</dbReference>
<dbReference type="GO" id="GO:0004383">
    <property type="term" value="F:guanylate cyclase activity"/>
    <property type="evidence" value="ECO:0007669"/>
    <property type="project" value="UniProtKB-EC"/>
</dbReference>
<dbReference type="Pfam" id="PF07701">
    <property type="entry name" value="HNOBA"/>
    <property type="match status" value="1"/>
</dbReference>
<dbReference type="GO" id="GO:0008074">
    <property type="term" value="C:guanylate cyclase complex, soluble"/>
    <property type="evidence" value="ECO:0007669"/>
    <property type="project" value="TreeGrafter"/>
</dbReference>
<dbReference type="STRING" id="31246.A0A183PE68"/>
<keyword evidence="2" id="KW-0547">Nucleotide-binding</keyword>
<dbReference type="InterPro" id="IPR042463">
    <property type="entry name" value="HNOB_dom_associated_sf"/>
</dbReference>
<reference evidence="4 5" key="1">
    <citation type="submission" date="2018-11" db="EMBL/GenBank/DDBJ databases">
        <authorList>
            <consortium name="Pathogen Informatics"/>
        </authorList>
    </citation>
    <scope>NUCLEOTIDE SEQUENCE [LARGE SCALE GENOMIC DNA]</scope>
    <source>
        <strain>Denwood</strain>
        <strain evidence="5">Zambia</strain>
    </source>
</reference>
<dbReference type="SUPFAM" id="SSF111126">
    <property type="entry name" value="Ligand-binding domain in the NO signalling and Golgi transport"/>
    <property type="match status" value="2"/>
</dbReference>